<dbReference type="OrthoDB" id="297496at2759"/>
<evidence type="ECO:0000313" key="9">
    <source>
        <dbReference type="EMBL" id="CBY08551.1"/>
    </source>
</evidence>
<keyword evidence="4" id="KW-1133">Transmembrane helix</keyword>
<evidence type="ECO:0000259" key="8">
    <source>
        <dbReference type="Pfam" id="PF07885"/>
    </source>
</evidence>
<dbReference type="EMBL" id="FN653032">
    <property type="protein sequence ID" value="CBY08551.1"/>
    <property type="molecule type" value="Genomic_DNA"/>
</dbReference>
<dbReference type="InterPro" id="IPR003280">
    <property type="entry name" value="2pore_dom_K_chnl"/>
</dbReference>
<dbReference type="InterPro" id="IPR013099">
    <property type="entry name" value="K_chnl_dom"/>
</dbReference>
<dbReference type="Proteomes" id="UP000001307">
    <property type="component" value="Unassembled WGS sequence"/>
</dbReference>
<dbReference type="GO" id="GO:0030322">
    <property type="term" value="P:stabilization of membrane potential"/>
    <property type="evidence" value="ECO:0007669"/>
    <property type="project" value="TreeGrafter"/>
</dbReference>
<feature type="domain" description="Potassium channel" evidence="8">
    <location>
        <begin position="96"/>
        <end position="153"/>
    </location>
</feature>
<dbReference type="Gene3D" id="1.10.287.70">
    <property type="match status" value="1"/>
</dbReference>
<evidence type="ECO:0000256" key="7">
    <source>
        <dbReference type="ARBA" id="ARBA00023303"/>
    </source>
</evidence>
<evidence type="ECO:0000256" key="6">
    <source>
        <dbReference type="ARBA" id="ARBA00023136"/>
    </source>
</evidence>
<dbReference type="SUPFAM" id="SSF81324">
    <property type="entry name" value="Voltage-gated potassium channels"/>
    <property type="match status" value="1"/>
</dbReference>
<keyword evidence="10" id="KW-1185">Reference proteome</keyword>
<dbReference type="Pfam" id="PF07885">
    <property type="entry name" value="Ion_trans_2"/>
    <property type="match status" value="1"/>
</dbReference>
<keyword evidence="5" id="KW-0406">Ion transport</keyword>
<dbReference type="GO" id="GO:0015271">
    <property type="term" value="F:outward rectifier potassium channel activity"/>
    <property type="evidence" value="ECO:0007669"/>
    <property type="project" value="TreeGrafter"/>
</dbReference>
<evidence type="ECO:0000256" key="2">
    <source>
        <dbReference type="ARBA" id="ARBA00022448"/>
    </source>
</evidence>
<reference evidence="9" key="1">
    <citation type="journal article" date="2010" name="Science">
        <title>Plasticity of animal genome architecture unmasked by rapid evolution of a pelagic tunicate.</title>
        <authorList>
            <person name="Denoeud F."/>
            <person name="Henriet S."/>
            <person name="Mungpakdee S."/>
            <person name="Aury J.M."/>
            <person name="Da Silva C."/>
            <person name="Brinkmann H."/>
            <person name="Mikhaleva J."/>
            <person name="Olsen L.C."/>
            <person name="Jubin C."/>
            <person name="Canestro C."/>
            <person name="Bouquet J.M."/>
            <person name="Danks G."/>
            <person name="Poulain J."/>
            <person name="Campsteijn C."/>
            <person name="Adamski M."/>
            <person name="Cross I."/>
            <person name="Yadetie F."/>
            <person name="Muffato M."/>
            <person name="Louis A."/>
            <person name="Butcher S."/>
            <person name="Tsagkogeorga G."/>
            <person name="Konrad A."/>
            <person name="Singh S."/>
            <person name="Jensen M.F."/>
            <person name="Cong E.H."/>
            <person name="Eikeseth-Otteraa H."/>
            <person name="Noel B."/>
            <person name="Anthouard V."/>
            <person name="Porcel B.M."/>
            <person name="Kachouri-Lafond R."/>
            <person name="Nishino A."/>
            <person name="Ugolini M."/>
            <person name="Chourrout P."/>
            <person name="Nishida H."/>
            <person name="Aasland R."/>
            <person name="Huzurbazar S."/>
            <person name="Westhof E."/>
            <person name="Delsuc F."/>
            <person name="Lehrach H."/>
            <person name="Reinhardt R."/>
            <person name="Weissenbach J."/>
            <person name="Roy S.W."/>
            <person name="Artiguenave F."/>
            <person name="Postlethwait J.H."/>
            <person name="Manak J.R."/>
            <person name="Thompson E.M."/>
            <person name="Jaillon O."/>
            <person name="Du Pasquier L."/>
            <person name="Boudinot P."/>
            <person name="Liberles D.A."/>
            <person name="Volff J.N."/>
            <person name="Philippe H."/>
            <person name="Lenhard B."/>
            <person name="Roest Crollius H."/>
            <person name="Wincker P."/>
            <person name="Chourrout D."/>
        </authorList>
    </citation>
    <scope>NUCLEOTIDE SEQUENCE [LARGE SCALE GENOMIC DNA]</scope>
</reference>
<dbReference type="GO" id="GO:0022841">
    <property type="term" value="F:potassium ion leak channel activity"/>
    <property type="evidence" value="ECO:0007669"/>
    <property type="project" value="TreeGrafter"/>
</dbReference>
<name>E4XAN7_OIKDI</name>
<evidence type="ECO:0000256" key="4">
    <source>
        <dbReference type="ARBA" id="ARBA00022989"/>
    </source>
</evidence>
<keyword evidence="7" id="KW-0407">Ion channel</keyword>
<keyword evidence="3" id="KW-0812">Transmembrane</keyword>
<proteinExistence type="predicted"/>
<dbReference type="PANTHER" id="PTHR11003:SF330">
    <property type="entry name" value="POTASSIUM CHANNEL DOMAIN-CONTAINING PROTEIN"/>
    <property type="match status" value="1"/>
</dbReference>
<dbReference type="AlphaFoldDB" id="E4XAN7"/>
<gene>
    <name evidence="9" type="ORF">GSOID_T00005127001</name>
</gene>
<evidence type="ECO:0000256" key="5">
    <source>
        <dbReference type="ARBA" id="ARBA00023065"/>
    </source>
</evidence>
<protein>
    <recommendedName>
        <fullName evidence="8">Potassium channel domain-containing protein</fullName>
    </recommendedName>
</protein>
<sequence>MSASLFNPKVEELFFEWMSHDCDSQSNIALQQKYDELPGALKEEYGNFFSFAQNISDQKSNFDEETIVLKGFVLRDLMQKSTKMVIRKYTELETACEVKWNFHNALFFAGTVATTIGYGKVTPETFSGRLWCVIYLSVGIPYFAFLTSTLSESLNAKLARFDSALWQNV</sequence>
<evidence type="ECO:0000313" key="10">
    <source>
        <dbReference type="Proteomes" id="UP000001307"/>
    </source>
</evidence>
<evidence type="ECO:0000256" key="3">
    <source>
        <dbReference type="ARBA" id="ARBA00022692"/>
    </source>
</evidence>
<dbReference type="PANTHER" id="PTHR11003">
    <property type="entry name" value="POTASSIUM CHANNEL, SUBFAMILY K"/>
    <property type="match status" value="1"/>
</dbReference>
<dbReference type="InParanoid" id="E4XAN7"/>
<organism evidence="9">
    <name type="scientific">Oikopleura dioica</name>
    <name type="common">Tunicate</name>
    <dbReference type="NCBI Taxonomy" id="34765"/>
    <lineage>
        <taxon>Eukaryota</taxon>
        <taxon>Metazoa</taxon>
        <taxon>Chordata</taxon>
        <taxon>Tunicata</taxon>
        <taxon>Appendicularia</taxon>
        <taxon>Copelata</taxon>
        <taxon>Oikopleuridae</taxon>
        <taxon>Oikopleura</taxon>
    </lineage>
</organism>
<accession>E4XAN7</accession>
<evidence type="ECO:0000256" key="1">
    <source>
        <dbReference type="ARBA" id="ARBA00004141"/>
    </source>
</evidence>
<dbReference type="GO" id="GO:0005886">
    <property type="term" value="C:plasma membrane"/>
    <property type="evidence" value="ECO:0007669"/>
    <property type="project" value="TreeGrafter"/>
</dbReference>
<keyword evidence="6" id="KW-0472">Membrane</keyword>
<comment type="subcellular location">
    <subcellularLocation>
        <location evidence="1">Membrane</location>
        <topology evidence="1">Multi-pass membrane protein</topology>
    </subcellularLocation>
</comment>
<keyword evidence="2" id="KW-0813">Transport</keyword>